<evidence type="ECO:0000256" key="1">
    <source>
        <dbReference type="SAM" id="Phobius"/>
    </source>
</evidence>
<dbReference type="AlphaFoldDB" id="A0A7C5X0J2"/>
<protein>
    <submittedName>
        <fullName evidence="2">Uncharacterized protein</fullName>
    </submittedName>
</protein>
<evidence type="ECO:0000313" key="2">
    <source>
        <dbReference type="EMBL" id="HHO73693.1"/>
    </source>
</evidence>
<gene>
    <name evidence="2" type="ORF">ENN04_03550</name>
</gene>
<dbReference type="EMBL" id="DSAC01000043">
    <property type="protein sequence ID" value="HHO73693.1"/>
    <property type="molecule type" value="Genomic_DNA"/>
</dbReference>
<comment type="caution">
    <text evidence="2">The sequence shown here is derived from an EMBL/GenBank/DDBJ whole genome shotgun (WGS) entry which is preliminary data.</text>
</comment>
<reference evidence="2" key="1">
    <citation type="journal article" date="2020" name="mSystems">
        <title>Genome- and Community-Level Interaction Insights into Carbon Utilization and Element Cycling Functions of Hydrothermarchaeota in Hydrothermal Sediment.</title>
        <authorList>
            <person name="Zhou Z."/>
            <person name="Liu Y."/>
            <person name="Xu W."/>
            <person name="Pan J."/>
            <person name="Luo Z.H."/>
            <person name="Li M."/>
        </authorList>
    </citation>
    <scope>NUCLEOTIDE SEQUENCE [LARGE SCALE GENOMIC DNA]</scope>
    <source>
        <strain evidence="2">SpSt-114</strain>
    </source>
</reference>
<feature type="transmembrane region" description="Helical" evidence="1">
    <location>
        <begin position="64"/>
        <end position="94"/>
    </location>
</feature>
<proteinExistence type="predicted"/>
<sequence length="147" mass="16774">MDDKELIKRIMEEVKDEKLREELLALVVEKNKKKDDTKQEEEKPIDYVAKQAVLLGATEGVAKVYWWIGYIIFTVFALLGFLVAPFALLGLLAYILEPNVEKPDGYIGALFFSIFSLLIGLGGIFTLRSGKKEYERLKRKEENQGQS</sequence>
<organism evidence="2">
    <name type="scientific">Thermocrinis ruber</name>
    <dbReference type="NCBI Taxonomy" id="75906"/>
    <lineage>
        <taxon>Bacteria</taxon>
        <taxon>Pseudomonadati</taxon>
        <taxon>Aquificota</taxon>
        <taxon>Aquificia</taxon>
        <taxon>Aquificales</taxon>
        <taxon>Aquificaceae</taxon>
        <taxon>Thermocrinis</taxon>
    </lineage>
</organism>
<feature type="transmembrane region" description="Helical" evidence="1">
    <location>
        <begin position="106"/>
        <end position="127"/>
    </location>
</feature>
<keyword evidence="1" id="KW-0472">Membrane</keyword>
<keyword evidence="1" id="KW-1133">Transmembrane helix</keyword>
<name>A0A7C5X0J2_9AQUI</name>
<keyword evidence="1" id="KW-0812">Transmembrane</keyword>
<accession>A0A7C5X0J2</accession>